<proteinExistence type="predicted"/>
<protein>
    <submittedName>
        <fullName evidence="1">Uncharacterized protein</fullName>
    </submittedName>
</protein>
<evidence type="ECO:0000313" key="1">
    <source>
        <dbReference type="EMBL" id="KKL59856.1"/>
    </source>
</evidence>
<dbReference type="EMBL" id="LAZR01029345">
    <property type="protein sequence ID" value="KKL59856.1"/>
    <property type="molecule type" value="Genomic_DNA"/>
</dbReference>
<name>A0A0F9E189_9ZZZZ</name>
<dbReference type="AlphaFoldDB" id="A0A0F9E189"/>
<reference evidence="1" key="1">
    <citation type="journal article" date="2015" name="Nature">
        <title>Complex archaea that bridge the gap between prokaryotes and eukaryotes.</title>
        <authorList>
            <person name="Spang A."/>
            <person name="Saw J.H."/>
            <person name="Jorgensen S.L."/>
            <person name="Zaremba-Niedzwiedzka K."/>
            <person name="Martijn J."/>
            <person name="Lind A.E."/>
            <person name="van Eijk R."/>
            <person name="Schleper C."/>
            <person name="Guy L."/>
            <person name="Ettema T.J."/>
        </authorList>
    </citation>
    <scope>NUCLEOTIDE SEQUENCE</scope>
</reference>
<accession>A0A0F9E189</accession>
<organism evidence="1">
    <name type="scientific">marine sediment metagenome</name>
    <dbReference type="NCBI Taxonomy" id="412755"/>
    <lineage>
        <taxon>unclassified sequences</taxon>
        <taxon>metagenomes</taxon>
        <taxon>ecological metagenomes</taxon>
    </lineage>
</organism>
<sequence>MTGIELTEFYPERQGRPGSIVALDMEQRNPSIPPGSIPGVTLSASYSTLEQTNNYTAAGYTAILVNTNGQGVIITLPEANTNAGKFYYIKKIDSTGGVVTVIGDSAAETIDGEIEQRMGLQYQFIQVLCDGTVWHIIGGLSVTLEDLLNNLLNNEIDLLKEILAEAIDTKNHLASMSDAKVE</sequence>
<comment type="caution">
    <text evidence="1">The sequence shown here is derived from an EMBL/GenBank/DDBJ whole genome shotgun (WGS) entry which is preliminary data.</text>
</comment>
<gene>
    <name evidence="1" type="ORF">LCGC14_2211160</name>
</gene>